<comment type="subunit">
    <text evidence="8">Monomer. Part of the FGAM synthase complex composed of 1 PurL, 1 PurQ and 2 PurS subunits.</text>
</comment>
<comment type="function">
    <text evidence="8">Part of the phosphoribosylformylglycinamidine synthase complex involved in the purines biosynthetic pathway. Catalyzes the ATP-dependent conversion of formylglycinamide ribonucleotide (FGAR) and glutamine to yield formylglycinamidine ribonucleotide (FGAM) and glutamate. The FGAM synthase complex is composed of three subunits. PurQ produces an ammonia molecule by converting glutamine to glutamate. PurL transfers the ammonia molecule to FGAR to form FGAM in an ATP-dependent manner. PurS interacts with PurQ and PurL and is thought to assist in the transfer of the ammonia molecule from PurQ to PurL.</text>
</comment>
<feature type="binding site" evidence="8">
    <location>
        <position position="245"/>
    </location>
    <ligand>
        <name>substrate</name>
    </ligand>
</feature>
<evidence type="ECO:0000256" key="2">
    <source>
        <dbReference type="ARBA" id="ARBA00022598"/>
    </source>
</evidence>
<feature type="binding site" evidence="8">
    <location>
        <position position="121"/>
    </location>
    <ligand>
        <name>substrate</name>
    </ligand>
</feature>
<accession>A0ABS5EIB1</accession>
<keyword evidence="14" id="KW-1185">Reference proteome</keyword>
<dbReference type="Gene3D" id="3.30.1330.10">
    <property type="entry name" value="PurM-like, N-terminal domain"/>
    <property type="match status" value="2"/>
</dbReference>
<sequence length="775" mass="80731">MTAAAPISLDPARAAQLAAEFGLKPDEYDRCLAILGRTPSLTELGVFSVMWSEHCSYKSSRVWLKELPTSAPWVIQGPGENAGVIAIGDGLAAVFKMESHNHPSWIEPYNGAATGVGGILRDVFTMGARPIANLNALRFGAPDAPRMKQVIDGVVRGIGGYGNCVGVPTVGGEVNFHPAYNGNPLVNAMTVGIAKADRIFTAAATGIGNPVVYVGSKTGRDGIHGATMSSAEFSADSEEKRPTVQIGDPFAEKLLIEACLELMATDAIVAIQDMGAAGLTSSGVEMAGKGGMGVDLTLDNVPQREEGMTAYEMMLSESQERMLMVLKPGREALAEAIFTKWELDFAVIGHLTDTGRIVIRHKGQVEADIPLAPLESEAPLYRRPTEDTPKQPLLDPATIPNPTSIEQALLTLVATPDLCSRRWIWDQYDSLVNGQTVHRPGGADAAIVKIEDHARALAMTTDCTPRYVVADPEEGGKQAVAEAWRNITATGALPLAITDNMNFGNPEKPRIMGQFASAVRGMAAACTALDFPVVSGNVSLYNETEGRAILPTPAIGGVGVIDDAAQAIGLGMPTTADLILIGTTAGHLGQSLWLREIAHREEGAPPPVDLTAERRNGDFVRARILAGEVLACHDCADGGLLVTLAEMAMATGVGATLHAPGATTAPGAASPPTARSTTAASGTATTAPAGSASATAQAPLPDHAFWFGEDQARYVLAVSDANAILAAAQAAGVPAFRLGRAGGTTLDLGAGRAISVSTLREANEATLPALMEGRA</sequence>
<keyword evidence="5 8" id="KW-0658">Purine biosynthesis</keyword>
<comment type="catalytic activity">
    <reaction evidence="8">
        <text>N(2)-formyl-N(1)-(5-phospho-beta-D-ribosyl)glycinamide + L-glutamine + ATP + H2O = 2-formamido-N(1)-(5-O-phospho-beta-D-ribosyl)acetamidine + L-glutamate + ADP + phosphate + H(+)</text>
        <dbReference type="Rhea" id="RHEA:17129"/>
        <dbReference type="ChEBI" id="CHEBI:15377"/>
        <dbReference type="ChEBI" id="CHEBI:15378"/>
        <dbReference type="ChEBI" id="CHEBI:29985"/>
        <dbReference type="ChEBI" id="CHEBI:30616"/>
        <dbReference type="ChEBI" id="CHEBI:43474"/>
        <dbReference type="ChEBI" id="CHEBI:58359"/>
        <dbReference type="ChEBI" id="CHEBI:147286"/>
        <dbReference type="ChEBI" id="CHEBI:147287"/>
        <dbReference type="ChEBI" id="CHEBI:456216"/>
        <dbReference type="EC" id="6.3.5.3"/>
    </reaction>
</comment>
<dbReference type="PIRSF" id="PIRSF001587">
    <property type="entry name" value="FGAM_synthase_II"/>
    <property type="match status" value="1"/>
</dbReference>
<proteinExistence type="inferred from homology"/>
<organism evidence="13 14">
    <name type="scientific">Neoroseomonas terrae</name>
    <dbReference type="NCBI Taxonomy" id="424799"/>
    <lineage>
        <taxon>Bacteria</taxon>
        <taxon>Pseudomonadati</taxon>
        <taxon>Pseudomonadota</taxon>
        <taxon>Alphaproteobacteria</taxon>
        <taxon>Acetobacterales</taxon>
        <taxon>Acetobacteraceae</taxon>
        <taxon>Neoroseomonas</taxon>
    </lineage>
</organism>
<dbReference type="CDD" id="cd02204">
    <property type="entry name" value="PurL_repeat2"/>
    <property type="match status" value="1"/>
</dbReference>
<dbReference type="EMBL" id="JAAEDI010000013">
    <property type="protein sequence ID" value="MBR0650731.1"/>
    <property type="molecule type" value="Genomic_DNA"/>
</dbReference>
<dbReference type="HAMAP" id="MF_00420">
    <property type="entry name" value="PurL_2"/>
    <property type="match status" value="1"/>
</dbReference>
<feature type="binding site" evidence="8">
    <location>
        <position position="499"/>
    </location>
    <ligand>
        <name>ATP</name>
        <dbReference type="ChEBI" id="CHEBI:30616"/>
    </ligand>
</feature>
<feature type="binding site" evidence="8">
    <location>
        <position position="98"/>
    </location>
    <ligand>
        <name>Mg(2+)</name>
        <dbReference type="ChEBI" id="CHEBI:18420"/>
        <label>1</label>
    </ligand>
</feature>
<feature type="binding site" evidence="8">
    <location>
        <position position="539"/>
    </location>
    <ligand>
        <name>substrate</name>
    </ligand>
</feature>
<dbReference type="SUPFAM" id="SSF55326">
    <property type="entry name" value="PurM N-terminal domain-like"/>
    <property type="match status" value="2"/>
</dbReference>
<feature type="region of interest" description="Disordered" evidence="9">
    <location>
        <begin position="663"/>
        <end position="695"/>
    </location>
</feature>
<dbReference type="InterPro" id="IPR036921">
    <property type="entry name" value="PurM-like_N_sf"/>
</dbReference>
<dbReference type="PANTHER" id="PTHR43555:SF1">
    <property type="entry name" value="PHOSPHORIBOSYLFORMYLGLYCINAMIDINE SYNTHASE SUBUNIT PURL"/>
    <property type="match status" value="1"/>
</dbReference>
<dbReference type="InterPro" id="IPR016188">
    <property type="entry name" value="PurM-like_N"/>
</dbReference>
<feature type="binding site" evidence="8">
    <location>
        <position position="57"/>
    </location>
    <ligand>
        <name>ATP</name>
        <dbReference type="ChEBI" id="CHEBI:30616"/>
    </ligand>
</feature>
<dbReference type="GO" id="GO:0004642">
    <property type="term" value="F:phosphoribosylformylglycinamidine synthase activity"/>
    <property type="evidence" value="ECO:0007669"/>
    <property type="project" value="UniProtKB-EC"/>
</dbReference>
<dbReference type="CDD" id="cd02203">
    <property type="entry name" value="PurL_repeat1"/>
    <property type="match status" value="1"/>
</dbReference>
<dbReference type="NCBIfam" id="TIGR01736">
    <property type="entry name" value="FGAM_synth_II"/>
    <property type="match status" value="1"/>
</dbReference>
<dbReference type="SUPFAM" id="SSF56042">
    <property type="entry name" value="PurM C-terminal domain-like"/>
    <property type="match status" value="2"/>
</dbReference>
<dbReference type="Pfam" id="PF18072">
    <property type="entry name" value="FGAR-AT_linker"/>
    <property type="match status" value="1"/>
</dbReference>
<evidence type="ECO:0000256" key="1">
    <source>
        <dbReference type="ARBA" id="ARBA00022490"/>
    </source>
</evidence>
<feature type="binding site" evidence="8">
    <location>
        <position position="122"/>
    </location>
    <ligand>
        <name>Mg(2+)</name>
        <dbReference type="ChEBI" id="CHEBI:18420"/>
        <label>2</label>
    </ligand>
</feature>
<keyword evidence="2 8" id="KW-0436">Ligase</keyword>
<feature type="domain" description="Phosphoribosylformylglycinamidine synthase linker" evidence="12">
    <location>
        <begin position="15"/>
        <end position="58"/>
    </location>
</feature>
<feature type="domain" description="PurM-like N-terminal" evidence="10">
    <location>
        <begin position="79"/>
        <end position="194"/>
    </location>
</feature>
<feature type="active site" evidence="8">
    <location>
        <position position="54"/>
    </location>
</feature>
<feature type="domain" description="PurM-like C-terminal" evidence="11">
    <location>
        <begin position="207"/>
        <end position="361"/>
    </location>
</feature>
<dbReference type="NCBIfam" id="NF002290">
    <property type="entry name" value="PRK01213.1"/>
    <property type="match status" value="1"/>
</dbReference>
<dbReference type="Pfam" id="PF02769">
    <property type="entry name" value="AIRS_C"/>
    <property type="match status" value="2"/>
</dbReference>
<keyword evidence="7 8" id="KW-0460">Magnesium</keyword>
<dbReference type="PANTHER" id="PTHR43555">
    <property type="entry name" value="PHOSPHORIBOSYLFORMYLGLYCINAMIDINE SYNTHASE SUBUNIT PURL"/>
    <property type="match status" value="1"/>
</dbReference>
<name>A0ABS5EIB1_9PROT</name>
<keyword evidence="4 8" id="KW-0547">Nucleotide-binding</keyword>
<reference evidence="14" key="1">
    <citation type="journal article" date="2021" name="Syst. Appl. Microbiol.">
        <title>Roseomonas hellenica sp. nov., isolated from roots of wild-growing Alkanna tinctoria.</title>
        <authorList>
            <person name="Rat A."/>
            <person name="Naranjo H.D."/>
            <person name="Lebbe L."/>
            <person name="Cnockaert M."/>
            <person name="Krigas N."/>
            <person name="Grigoriadou K."/>
            <person name="Maloupa E."/>
            <person name="Willems A."/>
        </authorList>
    </citation>
    <scope>NUCLEOTIDE SEQUENCE [LARGE SCALE GENOMIC DNA]</scope>
    <source>
        <strain evidence="14">LMG 31159</strain>
    </source>
</reference>
<dbReference type="InterPro" id="IPR010074">
    <property type="entry name" value="PRibForGlyAmidine_synth_PurL"/>
</dbReference>
<evidence type="ECO:0000259" key="11">
    <source>
        <dbReference type="Pfam" id="PF02769"/>
    </source>
</evidence>
<feature type="domain" description="PurM-like N-terminal" evidence="10">
    <location>
        <begin position="442"/>
        <end position="561"/>
    </location>
</feature>
<dbReference type="Gene3D" id="3.90.650.10">
    <property type="entry name" value="PurM-like C-terminal domain"/>
    <property type="match status" value="2"/>
</dbReference>
<keyword evidence="6 8" id="KW-0067">ATP-binding</keyword>
<comment type="subcellular location">
    <subcellularLocation>
        <location evidence="8">Cytoplasm</location>
    </subcellularLocation>
</comment>
<evidence type="ECO:0000256" key="3">
    <source>
        <dbReference type="ARBA" id="ARBA00022723"/>
    </source>
</evidence>
<feature type="binding site" evidence="8">
    <location>
        <position position="537"/>
    </location>
    <ligand>
        <name>Mg(2+)</name>
        <dbReference type="ChEBI" id="CHEBI:18420"/>
        <label>1</label>
    </ligand>
</feature>
<feature type="active site" description="Proton acceptor" evidence="8">
    <location>
        <position position="100"/>
    </location>
</feature>
<comment type="pathway">
    <text evidence="8">Purine metabolism; IMP biosynthesis via de novo pathway; 5-amino-1-(5-phospho-D-ribosyl)imidazole from N(2)-formyl-N(1)-(5-phospho-D-ribosyl)glycinamide: step 1/2.</text>
</comment>
<protein>
    <recommendedName>
        <fullName evidence="8">Phosphoribosylformylglycinamidine synthase subunit PurL</fullName>
        <shortName evidence="8">FGAM synthase</shortName>
        <ecNumber evidence="8">6.3.5.3</ecNumber>
    </recommendedName>
    <alternativeName>
        <fullName evidence="8">Formylglycinamide ribonucleotide amidotransferase subunit II</fullName>
        <shortName evidence="8">FGAR amidotransferase II</shortName>
        <shortName evidence="8">FGAR-AT II</shortName>
    </alternativeName>
    <alternativeName>
        <fullName evidence="8">Glutamine amidotransferase PurL</fullName>
    </alternativeName>
    <alternativeName>
        <fullName evidence="8">Phosphoribosylformylglycinamidine synthase subunit II</fullName>
    </alternativeName>
</protein>
<evidence type="ECO:0000256" key="8">
    <source>
        <dbReference type="HAMAP-Rule" id="MF_00420"/>
    </source>
</evidence>
<dbReference type="Pfam" id="PF00586">
    <property type="entry name" value="AIRS"/>
    <property type="match status" value="2"/>
</dbReference>
<evidence type="ECO:0000256" key="6">
    <source>
        <dbReference type="ARBA" id="ARBA00022840"/>
    </source>
</evidence>
<dbReference type="InterPro" id="IPR010918">
    <property type="entry name" value="PurM-like_C_dom"/>
</dbReference>
<feature type="domain" description="PurM-like C-terminal" evidence="11">
    <location>
        <begin position="578"/>
        <end position="743"/>
    </location>
</feature>
<dbReference type="RefSeq" id="WP_211869389.1">
    <property type="nucleotide sequence ID" value="NZ_JAAEDI010000013.1"/>
</dbReference>
<feature type="binding site" evidence="8">
    <location>
        <position position="273"/>
    </location>
    <ligand>
        <name>Mg(2+)</name>
        <dbReference type="ChEBI" id="CHEBI:18420"/>
        <label>2</label>
    </ligand>
</feature>
<evidence type="ECO:0000256" key="9">
    <source>
        <dbReference type="SAM" id="MobiDB-lite"/>
    </source>
</evidence>
<feature type="binding site" evidence="8">
    <location>
        <begin position="99"/>
        <end position="102"/>
    </location>
    <ligand>
        <name>substrate</name>
    </ligand>
</feature>
<keyword evidence="1 8" id="KW-0963">Cytoplasm</keyword>
<evidence type="ECO:0000259" key="12">
    <source>
        <dbReference type="Pfam" id="PF18072"/>
    </source>
</evidence>
<evidence type="ECO:0000313" key="13">
    <source>
        <dbReference type="EMBL" id="MBR0650731.1"/>
    </source>
</evidence>
<gene>
    <name evidence="8 13" type="primary">purL</name>
    <name evidence="13" type="ORF">GXW78_13725</name>
</gene>
<comment type="caution">
    <text evidence="8">Lacks conserved residue(s) required for the propagation of feature annotation.</text>
</comment>
<feature type="binding site" evidence="8">
    <location>
        <begin position="317"/>
        <end position="319"/>
    </location>
    <ligand>
        <name>substrate</name>
    </ligand>
</feature>
<evidence type="ECO:0000256" key="5">
    <source>
        <dbReference type="ARBA" id="ARBA00022755"/>
    </source>
</evidence>
<comment type="similarity">
    <text evidence="8">Belongs to the FGAMS family.</text>
</comment>
<evidence type="ECO:0000259" key="10">
    <source>
        <dbReference type="Pfam" id="PF00586"/>
    </source>
</evidence>
<dbReference type="Proteomes" id="UP000698752">
    <property type="component" value="Unassembled WGS sequence"/>
</dbReference>
<dbReference type="EC" id="6.3.5.3" evidence="8"/>
<evidence type="ECO:0000313" key="14">
    <source>
        <dbReference type="Proteomes" id="UP000698752"/>
    </source>
</evidence>
<feature type="binding site" evidence="8">
    <location>
        <position position="96"/>
    </location>
    <ligand>
        <name>ATP</name>
        <dbReference type="ChEBI" id="CHEBI:30616"/>
    </ligand>
</feature>
<comment type="caution">
    <text evidence="13">The sequence shown here is derived from an EMBL/GenBank/DDBJ whole genome shotgun (WGS) entry which is preliminary data.</text>
</comment>
<evidence type="ECO:0000256" key="4">
    <source>
        <dbReference type="ARBA" id="ARBA00022741"/>
    </source>
</evidence>
<dbReference type="InterPro" id="IPR036676">
    <property type="entry name" value="PurM-like_C_sf"/>
</dbReference>
<feature type="binding site" evidence="8">
    <location>
        <position position="536"/>
    </location>
    <ligand>
        <name>ATP</name>
        <dbReference type="ChEBI" id="CHEBI:30616"/>
    </ligand>
</feature>
<keyword evidence="3 8" id="KW-0479">Metal-binding</keyword>
<evidence type="ECO:0000256" key="7">
    <source>
        <dbReference type="ARBA" id="ARBA00022842"/>
    </source>
</evidence>
<dbReference type="InterPro" id="IPR041609">
    <property type="entry name" value="PurL_linker"/>
</dbReference>